<sequence length="228" mass="25808">MASSTTFDISFRRLLCSVCSKFSLPPPKYGLTLGSGGQLCSFVDVAVPRCSRFMEVITCWGSPSTDSNETEEDAARVAVETLRKELDFEIRDANYNERRKVEDLYNCVSRKYEDLRNECDMLKKEHDVLKRFYNSLMDEKNRILADWNEVKTHLDSCWSRLNQSGTVPMEAEPSVFAEAHGPTSENRAAMNEPHVSTACSVPPKIMATLESSPETKEDPEAPPGYYRN</sequence>
<evidence type="ECO:0000313" key="3">
    <source>
        <dbReference type="EMBL" id="CAD1842607.1"/>
    </source>
</evidence>
<evidence type="ECO:0000256" key="1">
    <source>
        <dbReference type="SAM" id="Coils"/>
    </source>
</evidence>
<feature type="coiled-coil region" evidence="1">
    <location>
        <begin position="98"/>
        <end position="132"/>
    </location>
</feature>
<proteinExistence type="predicted"/>
<gene>
    <name evidence="3" type="ORF">CB5_LOCUS25818</name>
</gene>
<protein>
    <submittedName>
        <fullName evidence="3">Uncharacterized protein</fullName>
    </submittedName>
</protein>
<dbReference type="EMBL" id="LR862136">
    <property type="protein sequence ID" value="CAD1842607.1"/>
    <property type="molecule type" value="Genomic_DNA"/>
</dbReference>
<dbReference type="AlphaFoldDB" id="A0A6V7QI64"/>
<reference evidence="3" key="1">
    <citation type="submission" date="2020-07" db="EMBL/GenBank/DDBJ databases">
        <authorList>
            <person name="Lin J."/>
        </authorList>
    </citation>
    <scope>NUCLEOTIDE SEQUENCE</scope>
</reference>
<evidence type="ECO:0000256" key="2">
    <source>
        <dbReference type="SAM" id="MobiDB-lite"/>
    </source>
</evidence>
<name>A0A6V7QI64_ANACO</name>
<organism evidence="3">
    <name type="scientific">Ananas comosus var. bracteatus</name>
    <name type="common">red pineapple</name>
    <dbReference type="NCBI Taxonomy" id="296719"/>
    <lineage>
        <taxon>Eukaryota</taxon>
        <taxon>Viridiplantae</taxon>
        <taxon>Streptophyta</taxon>
        <taxon>Embryophyta</taxon>
        <taxon>Tracheophyta</taxon>
        <taxon>Spermatophyta</taxon>
        <taxon>Magnoliopsida</taxon>
        <taxon>Liliopsida</taxon>
        <taxon>Poales</taxon>
        <taxon>Bromeliaceae</taxon>
        <taxon>Bromelioideae</taxon>
        <taxon>Ananas</taxon>
    </lineage>
</organism>
<accession>A0A6V7QI64</accession>
<feature type="region of interest" description="Disordered" evidence="2">
    <location>
        <begin position="207"/>
        <end position="228"/>
    </location>
</feature>
<keyword evidence="1" id="KW-0175">Coiled coil</keyword>